<dbReference type="InterPro" id="IPR016166">
    <property type="entry name" value="FAD-bd_PCMH"/>
</dbReference>
<dbReference type="PANTHER" id="PTHR13878">
    <property type="entry name" value="GULONOLACTONE OXIDASE"/>
    <property type="match status" value="1"/>
</dbReference>
<dbReference type="PANTHER" id="PTHR13878:SF91">
    <property type="entry name" value="FAD BINDING DOMAIN PROTEIN (AFU_ORTHOLOGUE AFUA_6G12070)-RELATED"/>
    <property type="match status" value="1"/>
</dbReference>
<feature type="signal peptide" evidence="3">
    <location>
        <begin position="1"/>
        <end position="26"/>
    </location>
</feature>
<dbReference type="InterPro" id="IPR036318">
    <property type="entry name" value="FAD-bd_PCMH-like_sf"/>
</dbReference>
<protein>
    <recommendedName>
        <fullName evidence="4">FAD-binding PCMH-type domain-containing protein</fullName>
    </recommendedName>
</protein>
<dbReference type="InterPro" id="IPR016169">
    <property type="entry name" value="FAD-bd_PCMH_sub2"/>
</dbReference>
<feature type="domain" description="FAD-binding PCMH-type" evidence="4">
    <location>
        <begin position="120"/>
        <end position="299"/>
    </location>
</feature>
<dbReference type="GeneID" id="66080479"/>
<dbReference type="OrthoDB" id="9983560at2759"/>
<dbReference type="Pfam" id="PF01565">
    <property type="entry name" value="FAD_binding_4"/>
    <property type="match status" value="1"/>
</dbReference>
<dbReference type="InterPro" id="IPR006094">
    <property type="entry name" value="Oxid_FAD_bind_N"/>
</dbReference>
<evidence type="ECO:0000313" key="6">
    <source>
        <dbReference type="Proteomes" id="UP001049176"/>
    </source>
</evidence>
<dbReference type="InterPro" id="IPR050432">
    <property type="entry name" value="FAD-linked_Oxidoreductases_BP"/>
</dbReference>
<evidence type="ECO:0000256" key="2">
    <source>
        <dbReference type="ARBA" id="ARBA00023002"/>
    </source>
</evidence>
<dbReference type="PROSITE" id="PS51387">
    <property type="entry name" value="FAD_PCMH"/>
    <property type="match status" value="1"/>
</dbReference>
<evidence type="ECO:0000259" key="4">
    <source>
        <dbReference type="PROSITE" id="PS51387"/>
    </source>
</evidence>
<organism evidence="5 6">
    <name type="scientific">Marasmius oreades</name>
    <name type="common">fairy-ring Marasmius</name>
    <dbReference type="NCBI Taxonomy" id="181124"/>
    <lineage>
        <taxon>Eukaryota</taxon>
        <taxon>Fungi</taxon>
        <taxon>Dikarya</taxon>
        <taxon>Basidiomycota</taxon>
        <taxon>Agaricomycotina</taxon>
        <taxon>Agaricomycetes</taxon>
        <taxon>Agaricomycetidae</taxon>
        <taxon>Agaricales</taxon>
        <taxon>Marasmiineae</taxon>
        <taxon>Marasmiaceae</taxon>
        <taxon>Marasmius</taxon>
    </lineage>
</organism>
<dbReference type="EMBL" id="CM032187">
    <property type="protein sequence ID" value="KAG7089750.1"/>
    <property type="molecule type" value="Genomic_DNA"/>
</dbReference>
<evidence type="ECO:0000313" key="5">
    <source>
        <dbReference type="EMBL" id="KAG7089750.1"/>
    </source>
</evidence>
<keyword evidence="6" id="KW-1185">Reference proteome</keyword>
<name>A0A9P7UQ63_9AGAR</name>
<gene>
    <name evidence="5" type="ORF">E1B28_011404</name>
</gene>
<dbReference type="RefSeq" id="XP_043006220.1">
    <property type="nucleotide sequence ID" value="XM_043156433.1"/>
</dbReference>
<dbReference type="KEGG" id="more:E1B28_011404"/>
<dbReference type="GO" id="GO:0016491">
    <property type="term" value="F:oxidoreductase activity"/>
    <property type="evidence" value="ECO:0007669"/>
    <property type="project" value="UniProtKB-KW"/>
</dbReference>
<accession>A0A9P7UQ63</accession>
<comment type="caution">
    <text evidence="5">The sequence shown here is derived from an EMBL/GenBank/DDBJ whole genome shotgun (WGS) entry which is preliminary data.</text>
</comment>
<dbReference type="GO" id="GO:0071949">
    <property type="term" value="F:FAD binding"/>
    <property type="evidence" value="ECO:0007669"/>
    <property type="project" value="InterPro"/>
</dbReference>
<reference evidence="5" key="1">
    <citation type="journal article" date="2021" name="Genome Biol. Evol.">
        <title>The assembled and annotated genome of the fairy-ring fungus Marasmius oreades.</title>
        <authorList>
            <person name="Hiltunen M."/>
            <person name="Ament-Velasquez S.L."/>
            <person name="Johannesson H."/>
        </authorList>
    </citation>
    <scope>NUCLEOTIDE SEQUENCE</scope>
    <source>
        <strain evidence="5">03SP1</strain>
    </source>
</reference>
<keyword evidence="3" id="KW-0732">Signal</keyword>
<dbReference type="SUPFAM" id="SSF56176">
    <property type="entry name" value="FAD-binding/transporter-associated domain-like"/>
    <property type="match status" value="1"/>
</dbReference>
<sequence>MPSAAPFMALLVKTVLLFAFIPFVVSSSSTQCRILPTDDLWPAKQEWDSFNRSIDGRLIQTIPIGTPCHDPDFNQEKCNIVRASWTTPDFHQTNPSSVMDPLFLNDSCSPFTPRESPCEIGAYVQYAVNVSLPEHVIKTVQFVKQHNVRFVVKNTGHDYMGRSTGTGAVSVWMHNLQNIIWFPNFKSSTYSGPAVKAYAGVRGIDLATFVDKRGHTVVSGECPTVGFTGGYIQGAGHSALTNLYGLAADQALEFEVITTQGQYLIASATQNKDLFWALSGGGGGTYAIVWSVTVKAHPDTSVSAGFLNFTSTGISPNVYWEAIHAYQALIPGLTDSKLWAIATYSTTFFNINPIFAPNKNISEVTTFFQPLVHSLQNLGINYTFSIASYPSYLEAYKAMDAWQNIPVAINVMGGRLIPRAVWNDNSTFSAWKDVVRNLIESTGDLAAEIAMRPTLQISGHPENAVLPAWREAQTMFLPTM</sequence>
<keyword evidence="2" id="KW-0560">Oxidoreductase</keyword>
<evidence type="ECO:0000256" key="1">
    <source>
        <dbReference type="ARBA" id="ARBA00005466"/>
    </source>
</evidence>
<evidence type="ECO:0000256" key="3">
    <source>
        <dbReference type="SAM" id="SignalP"/>
    </source>
</evidence>
<dbReference type="AlphaFoldDB" id="A0A9P7UQ63"/>
<dbReference type="Gene3D" id="3.30.465.10">
    <property type="match status" value="1"/>
</dbReference>
<comment type="similarity">
    <text evidence="1">Belongs to the oxygen-dependent FAD-linked oxidoreductase family.</text>
</comment>
<dbReference type="Proteomes" id="UP001049176">
    <property type="component" value="Chromosome 7"/>
</dbReference>
<proteinExistence type="inferred from homology"/>
<feature type="chain" id="PRO_5040326062" description="FAD-binding PCMH-type domain-containing protein" evidence="3">
    <location>
        <begin position="27"/>
        <end position="480"/>
    </location>
</feature>